<dbReference type="GO" id="GO:0005886">
    <property type="term" value="C:plasma membrane"/>
    <property type="evidence" value="ECO:0007669"/>
    <property type="project" value="UniProtKB-SubCell"/>
</dbReference>
<dbReference type="GO" id="GO:0000155">
    <property type="term" value="F:phosphorelay sensor kinase activity"/>
    <property type="evidence" value="ECO:0007669"/>
    <property type="project" value="InterPro"/>
</dbReference>
<evidence type="ECO:0000256" key="7">
    <source>
        <dbReference type="ARBA" id="ARBA00022692"/>
    </source>
</evidence>
<keyword evidence="9" id="KW-0418">Kinase</keyword>
<evidence type="ECO:0000256" key="12">
    <source>
        <dbReference type="ARBA" id="ARBA00023012"/>
    </source>
</evidence>
<dbReference type="Gene3D" id="1.10.8.500">
    <property type="entry name" value="HAMP domain in histidine kinase"/>
    <property type="match status" value="1"/>
</dbReference>
<dbReference type="InterPro" id="IPR003661">
    <property type="entry name" value="HisK_dim/P_dom"/>
</dbReference>
<keyword evidence="4" id="KW-1003">Cell membrane</keyword>
<keyword evidence="13" id="KW-0472">Membrane</keyword>
<reference evidence="15" key="1">
    <citation type="submission" date="2013-12" db="EMBL/GenBank/DDBJ databases">
        <title>A Varibaculum cambriense genome reconstructed from a premature infant gut community with otherwise low bacterial novelty that shifts toward anaerobic metabolism during the third week of life.</title>
        <authorList>
            <person name="Brown C.T."/>
            <person name="Sharon I."/>
            <person name="Thomas B.C."/>
            <person name="Castelle C.J."/>
            <person name="Morowitz M.J."/>
            <person name="Banfield J.F."/>
        </authorList>
    </citation>
    <scope>NUCLEOTIDE SEQUENCE</scope>
</reference>
<evidence type="ECO:0000256" key="5">
    <source>
        <dbReference type="ARBA" id="ARBA00022553"/>
    </source>
</evidence>
<accession>W1XQG9</accession>
<evidence type="ECO:0000256" key="3">
    <source>
        <dbReference type="ARBA" id="ARBA00012438"/>
    </source>
</evidence>
<evidence type="ECO:0000256" key="4">
    <source>
        <dbReference type="ARBA" id="ARBA00022475"/>
    </source>
</evidence>
<comment type="subcellular location">
    <subcellularLocation>
        <location evidence="2">Cell membrane</location>
        <topology evidence="2">Multi-pass membrane protein</topology>
    </subcellularLocation>
</comment>
<keyword evidence="10" id="KW-0067">ATP-binding</keyword>
<keyword evidence="12" id="KW-0902">Two-component regulatory system</keyword>
<evidence type="ECO:0000256" key="11">
    <source>
        <dbReference type="ARBA" id="ARBA00022989"/>
    </source>
</evidence>
<evidence type="ECO:0000256" key="10">
    <source>
        <dbReference type="ARBA" id="ARBA00022840"/>
    </source>
</evidence>
<evidence type="ECO:0000256" key="8">
    <source>
        <dbReference type="ARBA" id="ARBA00022741"/>
    </source>
</evidence>
<dbReference type="Gene3D" id="1.10.287.130">
    <property type="match status" value="1"/>
</dbReference>
<name>W1XQG9_9ZZZZ</name>
<proteinExistence type="predicted"/>
<feature type="domain" description="HAMP" evidence="14">
    <location>
        <begin position="1"/>
        <end position="39"/>
    </location>
</feature>
<dbReference type="SUPFAM" id="SSF47384">
    <property type="entry name" value="Homodimeric domain of signal transducing histidine kinase"/>
    <property type="match status" value="1"/>
</dbReference>
<keyword evidence="7" id="KW-0812">Transmembrane</keyword>
<dbReference type="EC" id="2.7.13.3" evidence="3"/>
<dbReference type="PANTHER" id="PTHR45528">
    <property type="entry name" value="SENSOR HISTIDINE KINASE CPXA"/>
    <property type="match status" value="1"/>
</dbReference>
<evidence type="ECO:0000313" key="15">
    <source>
        <dbReference type="EMBL" id="ETJ32623.1"/>
    </source>
</evidence>
<dbReference type="CDD" id="cd06225">
    <property type="entry name" value="HAMP"/>
    <property type="match status" value="1"/>
</dbReference>
<evidence type="ECO:0000256" key="2">
    <source>
        <dbReference type="ARBA" id="ARBA00004651"/>
    </source>
</evidence>
<comment type="catalytic activity">
    <reaction evidence="1">
        <text>ATP + protein L-histidine = ADP + protein N-phospho-L-histidine.</text>
        <dbReference type="EC" id="2.7.13.3"/>
    </reaction>
</comment>
<dbReference type="CDD" id="cd00082">
    <property type="entry name" value="HisKA"/>
    <property type="match status" value="1"/>
</dbReference>
<dbReference type="GO" id="GO:0005524">
    <property type="term" value="F:ATP binding"/>
    <property type="evidence" value="ECO:0007669"/>
    <property type="project" value="UniProtKB-KW"/>
</dbReference>
<dbReference type="AlphaFoldDB" id="W1XQG9"/>
<evidence type="ECO:0000259" key="14">
    <source>
        <dbReference type="Pfam" id="PF00672"/>
    </source>
</evidence>
<evidence type="ECO:0000256" key="13">
    <source>
        <dbReference type="ARBA" id="ARBA00023136"/>
    </source>
</evidence>
<organism evidence="15">
    <name type="scientific">human gut metagenome</name>
    <dbReference type="NCBI Taxonomy" id="408170"/>
    <lineage>
        <taxon>unclassified sequences</taxon>
        <taxon>metagenomes</taxon>
        <taxon>organismal metagenomes</taxon>
    </lineage>
</organism>
<evidence type="ECO:0000256" key="9">
    <source>
        <dbReference type="ARBA" id="ARBA00022777"/>
    </source>
</evidence>
<gene>
    <name evidence="15" type="ORF">Q604_UNBC12925G0001</name>
</gene>
<dbReference type="EMBL" id="AZMM01012925">
    <property type="protein sequence ID" value="ETJ32623.1"/>
    <property type="molecule type" value="Genomic_DNA"/>
</dbReference>
<evidence type="ECO:0000256" key="6">
    <source>
        <dbReference type="ARBA" id="ARBA00022679"/>
    </source>
</evidence>
<feature type="non-terminal residue" evidence="15">
    <location>
        <position position="78"/>
    </location>
</feature>
<evidence type="ECO:0000256" key="1">
    <source>
        <dbReference type="ARBA" id="ARBA00000085"/>
    </source>
</evidence>
<dbReference type="InterPro" id="IPR050398">
    <property type="entry name" value="HssS/ArlS-like"/>
</dbReference>
<feature type="non-terminal residue" evidence="15">
    <location>
        <position position="1"/>
    </location>
</feature>
<dbReference type="Pfam" id="PF00672">
    <property type="entry name" value="HAMP"/>
    <property type="match status" value="1"/>
</dbReference>
<keyword evidence="11" id="KW-1133">Transmembrane helix</keyword>
<sequence>LKQAADDLKNGIVPKNIAVRNHDELGATCEAFNNMQDALMKAHEEQSRYEVRRREMIAGICHDISTPLTSVKGYASGI</sequence>
<dbReference type="InterPro" id="IPR003660">
    <property type="entry name" value="HAMP_dom"/>
</dbReference>
<protein>
    <recommendedName>
        <fullName evidence="3">histidine kinase</fullName>
        <ecNumber evidence="3">2.7.13.3</ecNumber>
    </recommendedName>
</protein>
<dbReference type="PANTHER" id="PTHR45528:SF1">
    <property type="entry name" value="SENSOR HISTIDINE KINASE CPXA"/>
    <property type="match status" value="1"/>
</dbReference>
<keyword evidence="5" id="KW-0597">Phosphoprotein</keyword>
<dbReference type="InterPro" id="IPR036097">
    <property type="entry name" value="HisK_dim/P_sf"/>
</dbReference>
<keyword evidence="8" id="KW-0547">Nucleotide-binding</keyword>
<comment type="caution">
    <text evidence="15">The sequence shown here is derived from an EMBL/GenBank/DDBJ whole genome shotgun (WGS) entry which is preliminary data.</text>
</comment>
<keyword evidence="6" id="KW-0808">Transferase</keyword>